<feature type="chain" id="PRO_5022106780" description="Cytochrome P450 monooxygenase" evidence="5">
    <location>
        <begin position="24"/>
        <end position="507"/>
    </location>
</feature>
<dbReference type="PANTHER" id="PTHR24305:SF227">
    <property type="entry name" value="P450, PUTATIVE (EUROFUNG)-RELATED"/>
    <property type="match status" value="1"/>
</dbReference>
<evidence type="ECO:0000256" key="3">
    <source>
        <dbReference type="ARBA" id="ARBA00023004"/>
    </source>
</evidence>
<keyword evidence="7" id="KW-1185">Reference proteome</keyword>
<dbReference type="SUPFAM" id="SSF48264">
    <property type="entry name" value="Cytochrome P450"/>
    <property type="match status" value="1"/>
</dbReference>
<accession>A0A553HP83</accession>
<dbReference type="GO" id="GO:0005506">
    <property type="term" value="F:iron ion binding"/>
    <property type="evidence" value="ECO:0007669"/>
    <property type="project" value="InterPro"/>
</dbReference>
<dbReference type="GO" id="GO:0004497">
    <property type="term" value="F:monooxygenase activity"/>
    <property type="evidence" value="ECO:0007669"/>
    <property type="project" value="InterPro"/>
</dbReference>
<evidence type="ECO:0000256" key="4">
    <source>
        <dbReference type="PIRSR" id="PIRSR602401-1"/>
    </source>
</evidence>
<keyword evidence="5" id="KW-0732">Signal</keyword>
<comment type="cofactor">
    <cofactor evidence="4">
        <name>heme</name>
        <dbReference type="ChEBI" id="CHEBI:30413"/>
    </cofactor>
</comment>
<dbReference type="GO" id="GO:0020037">
    <property type="term" value="F:heme binding"/>
    <property type="evidence" value="ECO:0007669"/>
    <property type="project" value="InterPro"/>
</dbReference>
<keyword evidence="3 4" id="KW-0408">Iron</keyword>
<gene>
    <name evidence="6" type="ORF">FHL15_009361</name>
</gene>
<dbReference type="Pfam" id="PF00067">
    <property type="entry name" value="p450"/>
    <property type="match status" value="1"/>
</dbReference>
<dbReference type="Proteomes" id="UP000319160">
    <property type="component" value="Unassembled WGS sequence"/>
</dbReference>
<dbReference type="PANTHER" id="PTHR24305">
    <property type="entry name" value="CYTOCHROME P450"/>
    <property type="match status" value="1"/>
</dbReference>
<evidence type="ECO:0008006" key="8">
    <source>
        <dbReference type="Google" id="ProtNLM"/>
    </source>
</evidence>
<feature type="signal peptide" evidence="5">
    <location>
        <begin position="1"/>
        <end position="23"/>
    </location>
</feature>
<keyword evidence="1 4" id="KW-0349">Heme</keyword>
<evidence type="ECO:0000313" key="6">
    <source>
        <dbReference type="EMBL" id="TRX89771.1"/>
    </source>
</evidence>
<dbReference type="CDD" id="cd11069">
    <property type="entry name" value="CYP_FUM15-like"/>
    <property type="match status" value="1"/>
</dbReference>
<dbReference type="InterPro" id="IPR050121">
    <property type="entry name" value="Cytochrome_P450_monoxygenase"/>
</dbReference>
<comment type="caution">
    <text evidence="6">The sequence shown here is derived from an EMBL/GenBank/DDBJ whole genome shotgun (WGS) entry which is preliminary data.</text>
</comment>
<dbReference type="InterPro" id="IPR036396">
    <property type="entry name" value="Cyt_P450_sf"/>
</dbReference>
<dbReference type="InterPro" id="IPR001128">
    <property type="entry name" value="Cyt_P450"/>
</dbReference>
<dbReference type="AlphaFoldDB" id="A0A553HP83"/>
<sequence length="507" mass="56685">MALFNLTMLNVSGLTALIQINMAGISLKNVVDKVKNNGLVRYRTVINAERIIVTTPEALAEVLTTKSYQFKKPDIVVTALKPIAGDGILLAEGDQHKTQRRTLLPAFAYRHIKELYGLMWEISSDAVTSLTEAVSAASKIDRQPYITDISTWASKVTLDIIFVAGMGQSVDSVRDQDAKYRTLQSIYKTVFTQQRQDLIMFILRIWVLPRWALPYVPLKRNIELGKAAKTLRDICRQLIRQKKSDLESELADKTEKDILTVSLSYGGFTEDELIEQLLTFLVAGHETTATALTWAVYVLSKNPDMQTRLRDEIRTHLRSPSSPNGTEDLATVIDNNMPYLHAVCQEVLRYFAPVPITFREAAVNTSISGTPIPAGTQIAIVPRATNHDKSLWGDDARVFNPDRYLSQAKQPHVDPLDEVAHVENSKKNAGTRSNYATLTFLHGPRSCIGQSFSKSELAILLATLVGRFEFALADESMRDETKLKLRRGATNRPINGMNVKITLIEGW</sequence>
<dbReference type="EMBL" id="VFLP01000063">
    <property type="protein sequence ID" value="TRX89771.1"/>
    <property type="molecule type" value="Genomic_DNA"/>
</dbReference>
<dbReference type="GO" id="GO:0016705">
    <property type="term" value="F:oxidoreductase activity, acting on paired donors, with incorporation or reduction of molecular oxygen"/>
    <property type="evidence" value="ECO:0007669"/>
    <property type="project" value="InterPro"/>
</dbReference>
<evidence type="ECO:0000256" key="1">
    <source>
        <dbReference type="ARBA" id="ARBA00022617"/>
    </source>
</evidence>
<dbReference type="PRINTS" id="PR00385">
    <property type="entry name" value="P450"/>
</dbReference>
<dbReference type="STRING" id="2512241.A0A553HP83"/>
<reference evidence="7" key="1">
    <citation type="submission" date="2019-06" db="EMBL/GenBank/DDBJ databases">
        <title>Draft genome sequence of the griseofulvin-producing fungus Xylaria cubensis strain G536.</title>
        <authorList>
            <person name="Mead M.E."/>
            <person name="Raja H.A."/>
            <person name="Steenwyk J.L."/>
            <person name="Knowles S.L."/>
            <person name="Oberlies N.H."/>
            <person name="Rokas A."/>
        </authorList>
    </citation>
    <scope>NUCLEOTIDE SEQUENCE [LARGE SCALE GENOMIC DNA]</scope>
    <source>
        <strain evidence="7">G536</strain>
    </source>
</reference>
<name>A0A553HP83_9PEZI</name>
<protein>
    <recommendedName>
        <fullName evidence="8">Cytochrome P450 monooxygenase</fullName>
    </recommendedName>
</protein>
<proteinExistence type="predicted"/>
<evidence type="ECO:0000313" key="7">
    <source>
        <dbReference type="Proteomes" id="UP000319160"/>
    </source>
</evidence>
<dbReference type="PRINTS" id="PR00463">
    <property type="entry name" value="EP450I"/>
</dbReference>
<dbReference type="OrthoDB" id="1470350at2759"/>
<dbReference type="Gene3D" id="1.10.630.10">
    <property type="entry name" value="Cytochrome P450"/>
    <property type="match status" value="1"/>
</dbReference>
<feature type="binding site" description="axial binding residue" evidence="4">
    <location>
        <position position="447"/>
    </location>
    <ligand>
        <name>heme</name>
        <dbReference type="ChEBI" id="CHEBI:30413"/>
    </ligand>
    <ligandPart>
        <name>Fe</name>
        <dbReference type="ChEBI" id="CHEBI:18248"/>
    </ligandPart>
</feature>
<evidence type="ECO:0000256" key="5">
    <source>
        <dbReference type="SAM" id="SignalP"/>
    </source>
</evidence>
<organism evidence="6 7">
    <name type="scientific">Xylaria flabelliformis</name>
    <dbReference type="NCBI Taxonomy" id="2512241"/>
    <lineage>
        <taxon>Eukaryota</taxon>
        <taxon>Fungi</taxon>
        <taxon>Dikarya</taxon>
        <taxon>Ascomycota</taxon>
        <taxon>Pezizomycotina</taxon>
        <taxon>Sordariomycetes</taxon>
        <taxon>Xylariomycetidae</taxon>
        <taxon>Xylariales</taxon>
        <taxon>Xylariaceae</taxon>
        <taxon>Xylaria</taxon>
    </lineage>
</organism>
<evidence type="ECO:0000256" key="2">
    <source>
        <dbReference type="ARBA" id="ARBA00022723"/>
    </source>
</evidence>
<keyword evidence="2 4" id="KW-0479">Metal-binding</keyword>
<dbReference type="InterPro" id="IPR002401">
    <property type="entry name" value="Cyt_P450_E_grp-I"/>
</dbReference>